<evidence type="ECO:0000256" key="1">
    <source>
        <dbReference type="ARBA" id="ARBA00004613"/>
    </source>
</evidence>
<dbReference type="SUPFAM" id="SSF53474">
    <property type="entry name" value="alpha/beta-Hydrolases"/>
    <property type="match status" value="1"/>
</dbReference>
<dbReference type="GO" id="GO:0005615">
    <property type="term" value="C:extracellular space"/>
    <property type="evidence" value="ECO:0000318"/>
    <property type="project" value="GO_Central"/>
</dbReference>
<name>D6WBV6_TRICA</name>
<dbReference type="OrthoDB" id="199913at2759"/>
<accession>D6WBV6</accession>
<comment type="subcellular location">
    <subcellularLocation>
        <location evidence="1">Secreted</location>
    </subcellularLocation>
</comment>
<keyword evidence="3" id="KW-0964">Secreted</keyword>
<dbReference type="InterPro" id="IPR029058">
    <property type="entry name" value="AB_hydrolase_fold"/>
</dbReference>
<dbReference type="Pfam" id="PF00151">
    <property type="entry name" value="Lipase"/>
    <property type="match status" value="1"/>
</dbReference>
<feature type="domain" description="Lipase" evidence="6">
    <location>
        <begin position="45"/>
        <end position="330"/>
    </location>
</feature>
<dbReference type="AlphaFoldDB" id="D6WBV6"/>
<dbReference type="PANTHER" id="PTHR11610">
    <property type="entry name" value="LIPASE"/>
    <property type="match status" value="1"/>
</dbReference>
<dbReference type="KEGG" id="tca:658411"/>
<dbReference type="PANTHER" id="PTHR11610:SF169">
    <property type="entry name" value="GH15759P-RELATED"/>
    <property type="match status" value="1"/>
</dbReference>
<dbReference type="InterPro" id="IPR013818">
    <property type="entry name" value="Lipase"/>
</dbReference>
<dbReference type="HOGENOM" id="CLU_027171_2_0_1"/>
<evidence type="ECO:0000256" key="3">
    <source>
        <dbReference type="ARBA" id="ARBA00022525"/>
    </source>
</evidence>
<dbReference type="EMBL" id="KQ971315">
    <property type="protein sequence ID" value="EEZ97864.2"/>
    <property type="molecule type" value="Genomic_DNA"/>
</dbReference>
<feature type="chain" id="PRO_5007310563" evidence="5">
    <location>
        <begin position="23"/>
        <end position="333"/>
    </location>
</feature>
<comment type="similarity">
    <text evidence="2 4">Belongs to the AB hydrolase superfamily. Lipase family.</text>
</comment>
<protein>
    <submittedName>
        <fullName evidence="7">Vitellogenin-3-like Protein</fullName>
    </submittedName>
</protein>
<dbReference type="STRING" id="7070.D6WBV6"/>
<evidence type="ECO:0000256" key="4">
    <source>
        <dbReference type="RuleBase" id="RU004262"/>
    </source>
</evidence>
<reference evidence="7 8" key="2">
    <citation type="journal article" date="2010" name="Nucleic Acids Res.">
        <title>BeetleBase in 2010: revisions to provide comprehensive genomic information for Tribolium castaneum.</title>
        <authorList>
            <person name="Kim H.S."/>
            <person name="Murphy T."/>
            <person name="Xia J."/>
            <person name="Caragea D."/>
            <person name="Park Y."/>
            <person name="Beeman R.W."/>
            <person name="Lorenzen M.D."/>
            <person name="Butcher S."/>
            <person name="Manak J.R."/>
            <person name="Brown S.J."/>
        </authorList>
    </citation>
    <scope>GENOME REANNOTATION</scope>
    <source>
        <strain evidence="7 8">Georgia GA2</strain>
    </source>
</reference>
<proteinExistence type="inferred from homology"/>
<dbReference type="PRINTS" id="PR00821">
    <property type="entry name" value="TAGLIPASE"/>
</dbReference>
<dbReference type="InterPro" id="IPR033906">
    <property type="entry name" value="Lipase_N"/>
</dbReference>
<dbReference type="Proteomes" id="UP000007266">
    <property type="component" value="Linkage group 2"/>
</dbReference>
<dbReference type="FunFam" id="3.40.50.1820:FF:000122">
    <property type="entry name" value="Vitellogenin-3-like Protein"/>
    <property type="match status" value="1"/>
</dbReference>
<dbReference type="CDD" id="cd00707">
    <property type="entry name" value="Pancreat_lipase_like"/>
    <property type="match status" value="1"/>
</dbReference>
<evidence type="ECO:0000313" key="7">
    <source>
        <dbReference type="EMBL" id="EEZ97864.2"/>
    </source>
</evidence>
<dbReference type="InterPro" id="IPR000734">
    <property type="entry name" value="TAG_lipase"/>
</dbReference>
<dbReference type="GO" id="GO:0016298">
    <property type="term" value="F:lipase activity"/>
    <property type="evidence" value="ECO:0000318"/>
    <property type="project" value="GO_Central"/>
</dbReference>
<dbReference type="Gene3D" id="3.40.50.1820">
    <property type="entry name" value="alpha/beta hydrolase"/>
    <property type="match status" value="1"/>
</dbReference>
<organism evidence="7 8">
    <name type="scientific">Tribolium castaneum</name>
    <name type="common">Red flour beetle</name>
    <dbReference type="NCBI Taxonomy" id="7070"/>
    <lineage>
        <taxon>Eukaryota</taxon>
        <taxon>Metazoa</taxon>
        <taxon>Ecdysozoa</taxon>
        <taxon>Arthropoda</taxon>
        <taxon>Hexapoda</taxon>
        <taxon>Insecta</taxon>
        <taxon>Pterygota</taxon>
        <taxon>Neoptera</taxon>
        <taxon>Endopterygota</taxon>
        <taxon>Coleoptera</taxon>
        <taxon>Polyphaga</taxon>
        <taxon>Cucujiformia</taxon>
        <taxon>Tenebrionidae</taxon>
        <taxon>Tenebrionidae incertae sedis</taxon>
        <taxon>Tribolium</taxon>
    </lineage>
</organism>
<evidence type="ECO:0000256" key="5">
    <source>
        <dbReference type="SAM" id="SignalP"/>
    </source>
</evidence>
<sequence>MGVSDFLFVCLLSALPGPPSVSINDAIVQLYPINKHKCHKIDPIRDIAFQLYTVHNPLEAQNLIIGDDKLLAESHFNFSQPTVFYFHAFFESSSTTSATLIRTAYLQRGGYNIILLNAPRLEAGPWYYTAARNTQVVGEYTAQLIDYLVSRGMHLPSLHLIGLSLGAQMAGVCGQSVKSGRIFRITGLDPAGPLFKKWPKSLRLDKGDAEFVDVIHSDAGIFGFPRSLGHVDFWPNRGVSPQPGCTKTEVKKTNPDNIIALIFCSHWRSYQFYAESVINPQGFVAVPCDSWQDYLNGECRPTAPVSNMGFNVDLNAQGDYYLRTASQSPYSLE</sequence>
<feature type="signal peptide" evidence="5">
    <location>
        <begin position="1"/>
        <end position="22"/>
    </location>
</feature>
<dbReference type="eggNOG" id="ENOG502R63T">
    <property type="taxonomic scope" value="Eukaryota"/>
</dbReference>
<evidence type="ECO:0000313" key="8">
    <source>
        <dbReference type="Proteomes" id="UP000007266"/>
    </source>
</evidence>
<gene>
    <name evidence="7" type="primary">AUGUSTUS-3.0.2_00236</name>
    <name evidence="7" type="ORF">TcasGA2_TC000236</name>
</gene>
<keyword evidence="8" id="KW-1185">Reference proteome</keyword>
<keyword evidence="5" id="KW-0732">Signal</keyword>
<dbReference type="GO" id="GO:0016042">
    <property type="term" value="P:lipid catabolic process"/>
    <property type="evidence" value="ECO:0000318"/>
    <property type="project" value="GO_Central"/>
</dbReference>
<evidence type="ECO:0000259" key="6">
    <source>
        <dbReference type="Pfam" id="PF00151"/>
    </source>
</evidence>
<reference evidence="7 8" key="1">
    <citation type="journal article" date="2008" name="Nature">
        <title>The genome of the model beetle and pest Tribolium castaneum.</title>
        <authorList>
            <consortium name="Tribolium Genome Sequencing Consortium"/>
            <person name="Richards S."/>
            <person name="Gibbs R.A."/>
            <person name="Weinstock G.M."/>
            <person name="Brown S.J."/>
            <person name="Denell R."/>
            <person name="Beeman R.W."/>
            <person name="Gibbs R."/>
            <person name="Beeman R.W."/>
            <person name="Brown S.J."/>
            <person name="Bucher G."/>
            <person name="Friedrich M."/>
            <person name="Grimmelikhuijzen C.J."/>
            <person name="Klingler M."/>
            <person name="Lorenzen M."/>
            <person name="Richards S."/>
            <person name="Roth S."/>
            <person name="Schroder R."/>
            <person name="Tautz D."/>
            <person name="Zdobnov E.M."/>
            <person name="Muzny D."/>
            <person name="Gibbs R.A."/>
            <person name="Weinstock G.M."/>
            <person name="Attaway T."/>
            <person name="Bell S."/>
            <person name="Buhay C.J."/>
            <person name="Chandrabose M.N."/>
            <person name="Chavez D."/>
            <person name="Clerk-Blankenburg K.P."/>
            <person name="Cree A."/>
            <person name="Dao M."/>
            <person name="Davis C."/>
            <person name="Chacko J."/>
            <person name="Dinh H."/>
            <person name="Dugan-Rocha S."/>
            <person name="Fowler G."/>
            <person name="Garner T.T."/>
            <person name="Garnes J."/>
            <person name="Gnirke A."/>
            <person name="Hawes A."/>
            <person name="Hernandez J."/>
            <person name="Hines S."/>
            <person name="Holder M."/>
            <person name="Hume J."/>
            <person name="Jhangiani S.N."/>
            <person name="Joshi V."/>
            <person name="Khan Z.M."/>
            <person name="Jackson L."/>
            <person name="Kovar C."/>
            <person name="Kowis A."/>
            <person name="Lee S."/>
            <person name="Lewis L.R."/>
            <person name="Margolis J."/>
            <person name="Morgan M."/>
            <person name="Nazareth L.V."/>
            <person name="Nguyen N."/>
            <person name="Okwuonu G."/>
            <person name="Parker D."/>
            <person name="Richards S."/>
            <person name="Ruiz S.J."/>
            <person name="Santibanez J."/>
            <person name="Savard J."/>
            <person name="Scherer S.E."/>
            <person name="Schneider B."/>
            <person name="Sodergren E."/>
            <person name="Tautz D."/>
            <person name="Vattahil S."/>
            <person name="Villasana D."/>
            <person name="White C.S."/>
            <person name="Wright R."/>
            <person name="Park Y."/>
            <person name="Beeman R.W."/>
            <person name="Lord J."/>
            <person name="Oppert B."/>
            <person name="Lorenzen M."/>
            <person name="Brown S."/>
            <person name="Wang L."/>
            <person name="Savard J."/>
            <person name="Tautz D."/>
            <person name="Richards S."/>
            <person name="Weinstock G."/>
            <person name="Gibbs R.A."/>
            <person name="Liu Y."/>
            <person name="Worley K."/>
            <person name="Weinstock G."/>
            <person name="Elsik C.G."/>
            <person name="Reese J.T."/>
            <person name="Elhaik E."/>
            <person name="Landan G."/>
            <person name="Graur D."/>
            <person name="Arensburger P."/>
            <person name="Atkinson P."/>
            <person name="Beeman R.W."/>
            <person name="Beidler J."/>
            <person name="Brown S.J."/>
            <person name="Demuth J.P."/>
            <person name="Drury D.W."/>
            <person name="Du Y.Z."/>
            <person name="Fujiwara H."/>
            <person name="Lorenzen M."/>
            <person name="Maselli V."/>
            <person name="Osanai M."/>
            <person name="Park Y."/>
            <person name="Robertson H.M."/>
            <person name="Tu Z."/>
            <person name="Wang J.J."/>
            <person name="Wang S."/>
            <person name="Richards S."/>
            <person name="Song H."/>
            <person name="Zhang L."/>
            <person name="Sodergren E."/>
            <person name="Werner D."/>
            <person name="Stanke M."/>
            <person name="Morgenstern B."/>
            <person name="Solovyev V."/>
            <person name="Kosarev P."/>
            <person name="Brown G."/>
            <person name="Chen H.C."/>
            <person name="Ermolaeva O."/>
            <person name="Hlavina W."/>
            <person name="Kapustin Y."/>
            <person name="Kiryutin B."/>
            <person name="Kitts P."/>
            <person name="Maglott D."/>
            <person name="Pruitt K."/>
            <person name="Sapojnikov V."/>
            <person name="Souvorov A."/>
            <person name="Mackey A.J."/>
            <person name="Waterhouse R.M."/>
            <person name="Wyder S."/>
            <person name="Zdobnov E.M."/>
            <person name="Zdobnov E.M."/>
            <person name="Wyder S."/>
            <person name="Kriventseva E.V."/>
            <person name="Kadowaki T."/>
            <person name="Bork P."/>
            <person name="Aranda M."/>
            <person name="Bao R."/>
            <person name="Beermann A."/>
            <person name="Berns N."/>
            <person name="Bolognesi R."/>
            <person name="Bonneton F."/>
            <person name="Bopp D."/>
            <person name="Brown S.J."/>
            <person name="Bucher G."/>
            <person name="Butts T."/>
            <person name="Chaumot A."/>
            <person name="Denell R.E."/>
            <person name="Ferrier D.E."/>
            <person name="Friedrich M."/>
            <person name="Gordon C.M."/>
            <person name="Jindra M."/>
            <person name="Klingler M."/>
            <person name="Lan Q."/>
            <person name="Lattorff H.M."/>
            <person name="Laudet V."/>
            <person name="von Levetsow C."/>
            <person name="Liu Z."/>
            <person name="Lutz R."/>
            <person name="Lynch J.A."/>
            <person name="da Fonseca R.N."/>
            <person name="Posnien N."/>
            <person name="Reuter R."/>
            <person name="Roth S."/>
            <person name="Savard J."/>
            <person name="Schinko J.B."/>
            <person name="Schmitt C."/>
            <person name="Schoppmeier M."/>
            <person name="Schroder R."/>
            <person name="Shippy T.D."/>
            <person name="Simonnet F."/>
            <person name="Marques-Souza H."/>
            <person name="Tautz D."/>
            <person name="Tomoyasu Y."/>
            <person name="Trauner J."/>
            <person name="Van der Zee M."/>
            <person name="Vervoort M."/>
            <person name="Wittkopp N."/>
            <person name="Wimmer E.A."/>
            <person name="Yang X."/>
            <person name="Jones A.K."/>
            <person name="Sattelle D.B."/>
            <person name="Ebert P.R."/>
            <person name="Nelson D."/>
            <person name="Scott J.G."/>
            <person name="Beeman R.W."/>
            <person name="Muthukrishnan S."/>
            <person name="Kramer K.J."/>
            <person name="Arakane Y."/>
            <person name="Beeman R.W."/>
            <person name="Zhu Q."/>
            <person name="Hogenkamp D."/>
            <person name="Dixit R."/>
            <person name="Oppert B."/>
            <person name="Jiang H."/>
            <person name="Zou Z."/>
            <person name="Marshall J."/>
            <person name="Elpidina E."/>
            <person name="Vinokurov K."/>
            <person name="Oppert C."/>
            <person name="Zou Z."/>
            <person name="Evans J."/>
            <person name="Lu Z."/>
            <person name="Zhao P."/>
            <person name="Sumathipala N."/>
            <person name="Altincicek B."/>
            <person name="Vilcinskas A."/>
            <person name="Williams M."/>
            <person name="Hultmark D."/>
            <person name="Hetru C."/>
            <person name="Jiang H."/>
            <person name="Grimmelikhuijzen C.J."/>
            <person name="Hauser F."/>
            <person name="Cazzamali G."/>
            <person name="Williamson M."/>
            <person name="Park Y."/>
            <person name="Li B."/>
            <person name="Tanaka Y."/>
            <person name="Predel R."/>
            <person name="Neupert S."/>
            <person name="Schachtner J."/>
            <person name="Verleyen P."/>
            <person name="Raible F."/>
            <person name="Bork P."/>
            <person name="Friedrich M."/>
            <person name="Walden K.K."/>
            <person name="Robertson H.M."/>
            <person name="Angeli S."/>
            <person name="Foret S."/>
            <person name="Bucher G."/>
            <person name="Schuetz S."/>
            <person name="Maleszka R."/>
            <person name="Wimmer E.A."/>
            <person name="Beeman R.W."/>
            <person name="Lorenzen M."/>
            <person name="Tomoyasu Y."/>
            <person name="Miller S.C."/>
            <person name="Grossmann D."/>
            <person name="Bucher G."/>
        </authorList>
    </citation>
    <scope>NUCLEOTIDE SEQUENCE [LARGE SCALE GENOMIC DNA]</scope>
    <source>
        <strain evidence="7 8">Georgia GA2</strain>
    </source>
</reference>
<evidence type="ECO:0000256" key="2">
    <source>
        <dbReference type="ARBA" id="ARBA00010701"/>
    </source>
</evidence>
<dbReference type="OMA" id="IQPGCCC"/>